<accession>A0ACC2M6G8</accession>
<name>A0ACC2M6G8_PERAE</name>
<protein>
    <submittedName>
        <fullName evidence="1">Uncharacterized protein</fullName>
    </submittedName>
</protein>
<evidence type="ECO:0000313" key="2">
    <source>
        <dbReference type="Proteomes" id="UP001234297"/>
    </source>
</evidence>
<dbReference type="Proteomes" id="UP001234297">
    <property type="component" value="Chromosome 5"/>
</dbReference>
<keyword evidence="2" id="KW-1185">Reference proteome</keyword>
<proteinExistence type="predicted"/>
<comment type="caution">
    <text evidence="1">The sequence shown here is derived from an EMBL/GenBank/DDBJ whole genome shotgun (WGS) entry which is preliminary data.</text>
</comment>
<organism evidence="1 2">
    <name type="scientific">Persea americana</name>
    <name type="common">Avocado</name>
    <dbReference type="NCBI Taxonomy" id="3435"/>
    <lineage>
        <taxon>Eukaryota</taxon>
        <taxon>Viridiplantae</taxon>
        <taxon>Streptophyta</taxon>
        <taxon>Embryophyta</taxon>
        <taxon>Tracheophyta</taxon>
        <taxon>Spermatophyta</taxon>
        <taxon>Magnoliopsida</taxon>
        <taxon>Magnoliidae</taxon>
        <taxon>Laurales</taxon>
        <taxon>Lauraceae</taxon>
        <taxon>Persea</taxon>
    </lineage>
</organism>
<evidence type="ECO:0000313" key="1">
    <source>
        <dbReference type="EMBL" id="KAJ8641274.1"/>
    </source>
</evidence>
<gene>
    <name evidence="1" type="ORF">MRB53_017968</name>
</gene>
<sequence length="66" mass="7104">MPTRCWAGPISNCITGGKDLLPRQMALATTSNTSSANRRISGSCSRAVDLHLSRYCNSAKKHPNSI</sequence>
<dbReference type="EMBL" id="CM056813">
    <property type="protein sequence ID" value="KAJ8641274.1"/>
    <property type="molecule type" value="Genomic_DNA"/>
</dbReference>
<reference evidence="1 2" key="1">
    <citation type="journal article" date="2022" name="Hortic Res">
        <title>A haplotype resolved chromosomal level avocado genome allows analysis of novel avocado genes.</title>
        <authorList>
            <person name="Nath O."/>
            <person name="Fletcher S.J."/>
            <person name="Hayward A."/>
            <person name="Shaw L.M."/>
            <person name="Masouleh A.K."/>
            <person name="Furtado A."/>
            <person name="Henry R.J."/>
            <person name="Mitter N."/>
        </authorList>
    </citation>
    <scope>NUCLEOTIDE SEQUENCE [LARGE SCALE GENOMIC DNA]</scope>
    <source>
        <strain evidence="2">cv. Hass</strain>
    </source>
</reference>